<evidence type="ECO:0000256" key="2">
    <source>
        <dbReference type="ARBA" id="ARBA00022701"/>
    </source>
</evidence>
<dbReference type="SUPFAM" id="SSF54236">
    <property type="entry name" value="Ubiquitin-like"/>
    <property type="match status" value="1"/>
</dbReference>
<dbReference type="Pfam" id="PF16517">
    <property type="entry name" value="Nore1-SARAH"/>
    <property type="match status" value="1"/>
</dbReference>
<keyword evidence="2" id="KW-0493">Microtubule</keyword>
<dbReference type="SMART" id="SM00109">
    <property type="entry name" value="C1"/>
    <property type="match status" value="1"/>
</dbReference>
<dbReference type="InterPro" id="IPR011524">
    <property type="entry name" value="SARAH_dom"/>
</dbReference>
<evidence type="ECO:0000259" key="7">
    <source>
        <dbReference type="PROSITE" id="PS50081"/>
    </source>
</evidence>
<dbReference type="PROSITE" id="PS50200">
    <property type="entry name" value="RA"/>
    <property type="match status" value="1"/>
</dbReference>
<name>A0ABR0YDP0_HUSHU</name>
<feature type="domain" description="SARAH" evidence="9">
    <location>
        <begin position="497"/>
        <end position="544"/>
    </location>
</feature>
<evidence type="ECO:0000256" key="6">
    <source>
        <dbReference type="SAM" id="MobiDB-lite"/>
    </source>
</evidence>
<keyword evidence="11" id="KW-1185">Reference proteome</keyword>
<evidence type="ECO:0000256" key="3">
    <source>
        <dbReference type="ARBA" id="ARBA00022723"/>
    </source>
</evidence>
<protein>
    <submittedName>
        <fullName evidence="10">Ras association domain-containing protein 5-like isoform X1</fullName>
    </submittedName>
</protein>
<gene>
    <name evidence="10" type="ORF">HHUSO_G30771</name>
</gene>
<dbReference type="Gene3D" id="3.30.60.20">
    <property type="match status" value="1"/>
</dbReference>
<evidence type="ECO:0000313" key="11">
    <source>
        <dbReference type="Proteomes" id="UP001369086"/>
    </source>
</evidence>
<sequence length="549" mass="61742">MASATVGQHRFQHIIDKDQELFLNRLSASEKKRILRKSSNEKKRTVTTAASLDHLHPPANIVAQGNREGNVVLQSCKRINVAVNDHTNCFEYADLTGTRSSPAAAEVLLKQNNIRVQTNEGHLNTNGIVCKSGASAKCLTPCTQNGRNPHVLPNGAKEPKSSSVMNGQHNFQRCARRSSQVTLHQDVDFSSLSEENGFGAHSINSSNTSSRNKMPILTQGRSGVVKMMRHEPPRREAWSIFGQEDPRVKKEKGEGHCFSLTSVTHDWCDACNRQVSSQGLRCKNCSYTCHQECQSLIQLDCNQQEKQLEDKPSPGSPVLQRRAKNVTQPQPQQPQQHEEKPKVLSEEEIKRKIEDYNSKVSDCFGMKLGEDGIYTGFIKVNLKLRRPVTVPAEVHPTAANQTPGLDKKTSFYLPLDAVKQLHISSTTTVSEVIQGLLNKFMVIDHPKKFALYRQTHRDGQDLFQKLPVSDHPLLLRLLSGPDADLLTFVLKENETGDVEWHAFSVPELQNFLTILEKEERDRIKQVQKKYILYRKKLEQALKEAGEKPG</sequence>
<dbReference type="PROSITE" id="PS00479">
    <property type="entry name" value="ZF_DAG_PE_1"/>
    <property type="match status" value="1"/>
</dbReference>
<dbReference type="SUPFAM" id="SSF57889">
    <property type="entry name" value="Cysteine-rich domain"/>
    <property type="match status" value="1"/>
</dbReference>
<dbReference type="InterPro" id="IPR000159">
    <property type="entry name" value="RA_dom"/>
</dbReference>
<evidence type="ECO:0000259" key="9">
    <source>
        <dbReference type="PROSITE" id="PS50951"/>
    </source>
</evidence>
<evidence type="ECO:0000256" key="1">
    <source>
        <dbReference type="ARBA" id="ARBA00004245"/>
    </source>
</evidence>
<dbReference type="Proteomes" id="UP001369086">
    <property type="component" value="Unassembled WGS sequence"/>
</dbReference>
<dbReference type="Pfam" id="PF00130">
    <property type="entry name" value="C1_1"/>
    <property type="match status" value="1"/>
</dbReference>
<dbReference type="Gene3D" id="3.10.20.90">
    <property type="entry name" value="Phosphatidylinositol 3-kinase Catalytic Subunit, Chain A, domain 1"/>
    <property type="match status" value="1"/>
</dbReference>
<keyword evidence="5" id="KW-0206">Cytoskeleton</keyword>
<evidence type="ECO:0000256" key="4">
    <source>
        <dbReference type="ARBA" id="ARBA00022833"/>
    </source>
</evidence>
<keyword evidence="5" id="KW-0963">Cytoplasm</keyword>
<feature type="region of interest" description="Disordered" evidence="6">
    <location>
        <begin position="307"/>
        <end position="344"/>
    </location>
</feature>
<dbReference type="EMBL" id="JAHFZB010000035">
    <property type="protein sequence ID" value="KAK6470539.1"/>
    <property type="molecule type" value="Genomic_DNA"/>
</dbReference>
<comment type="subcellular location">
    <subcellularLocation>
        <location evidence="1">Cytoplasm</location>
        <location evidence="1">Cytoskeleton</location>
    </subcellularLocation>
</comment>
<dbReference type="InterPro" id="IPR033614">
    <property type="entry name" value="RASSF1-6"/>
</dbReference>
<evidence type="ECO:0000256" key="5">
    <source>
        <dbReference type="ARBA" id="ARBA00023212"/>
    </source>
</evidence>
<organism evidence="10 11">
    <name type="scientific">Huso huso</name>
    <name type="common">Beluga</name>
    <name type="synonym">Acipenser huso</name>
    <dbReference type="NCBI Taxonomy" id="61971"/>
    <lineage>
        <taxon>Eukaryota</taxon>
        <taxon>Metazoa</taxon>
        <taxon>Chordata</taxon>
        <taxon>Craniata</taxon>
        <taxon>Vertebrata</taxon>
        <taxon>Euteleostomi</taxon>
        <taxon>Actinopterygii</taxon>
        <taxon>Chondrostei</taxon>
        <taxon>Acipenseriformes</taxon>
        <taxon>Acipenseridae</taxon>
        <taxon>Huso</taxon>
    </lineage>
</organism>
<dbReference type="PANTHER" id="PTHR22738:SF9">
    <property type="entry name" value="RAS ASSOCIATION DOMAIN-CONTAINING PROTEIN 5"/>
    <property type="match status" value="1"/>
</dbReference>
<dbReference type="InterPro" id="IPR046349">
    <property type="entry name" value="C1-like_sf"/>
</dbReference>
<proteinExistence type="predicted"/>
<dbReference type="PANTHER" id="PTHR22738">
    <property type="entry name" value="RASSF"/>
    <property type="match status" value="1"/>
</dbReference>
<dbReference type="InterPro" id="IPR002219">
    <property type="entry name" value="PKC_DAG/PE"/>
</dbReference>
<reference evidence="10 11" key="1">
    <citation type="submission" date="2021-05" db="EMBL/GenBank/DDBJ databases">
        <authorList>
            <person name="Zahm M."/>
            <person name="Klopp C."/>
            <person name="Cabau C."/>
            <person name="Kuhl H."/>
            <person name="Suciu R."/>
            <person name="Ciorpac M."/>
            <person name="Holostenco D."/>
            <person name="Gessner J."/>
            <person name="Wuertz S."/>
            <person name="Hohne C."/>
            <person name="Stock M."/>
            <person name="Gislard M."/>
            <person name="Lluch J."/>
            <person name="Milhes M."/>
            <person name="Lampietro C."/>
            <person name="Lopez Roques C."/>
            <person name="Donnadieu C."/>
            <person name="Du K."/>
            <person name="Schartl M."/>
            <person name="Guiguen Y."/>
        </authorList>
    </citation>
    <scope>NUCLEOTIDE SEQUENCE [LARGE SCALE GENOMIC DNA]</scope>
    <source>
        <strain evidence="10">Hh-F2</strain>
        <tissue evidence="10">Blood</tissue>
    </source>
</reference>
<evidence type="ECO:0000259" key="8">
    <source>
        <dbReference type="PROSITE" id="PS50200"/>
    </source>
</evidence>
<accession>A0ABR0YDP0</accession>
<feature type="domain" description="Ras-associating" evidence="8">
    <location>
        <begin position="409"/>
        <end position="495"/>
    </location>
</feature>
<dbReference type="InterPro" id="IPR029071">
    <property type="entry name" value="Ubiquitin-like_domsf"/>
</dbReference>
<dbReference type="Pfam" id="PF00788">
    <property type="entry name" value="RA"/>
    <property type="match status" value="1"/>
</dbReference>
<feature type="domain" description="Phorbol-ester/DAG-type" evidence="7">
    <location>
        <begin position="255"/>
        <end position="301"/>
    </location>
</feature>
<dbReference type="CDD" id="cd20886">
    <property type="entry name" value="C1_RASSF5"/>
    <property type="match status" value="1"/>
</dbReference>
<keyword evidence="3" id="KW-0479">Metal-binding</keyword>
<dbReference type="PROSITE" id="PS50951">
    <property type="entry name" value="SARAH"/>
    <property type="match status" value="1"/>
</dbReference>
<dbReference type="SMART" id="SM00314">
    <property type="entry name" value="RA"/>
    <property type="match status" value="1"/>
</dbReference>
<dbReference type="CDD" id="cd21892">
    <property type="entry name" value="SARAH_RASSF5"/>
    <property type="match status" value="1"/>
</dbReference>
<dbReference type="Gene3D" id="1.20.5.110">
    <property type="match status" value="1"/>
</dbReference>
<comment type="caution">
    <text evidence="10">The sequence shown here is derived from an EMBL/GenBank/DDBJ whole genome shotgun (WGS) entry which is preliminary data.</text>
</comment>
<dbReference type="PROSITE" id="PS50081">
    <property type="entry name" value="ZF_DAG_PE_2"/>
    <property type="match status" value="1"/>
</dbReference>
<keyword evidence="4" id="KW-0862">Zinc</keyword>
<evidence type="ECO:0000313" key="10">
    <source>
        <dbReference type="EMBL" id="KAK6470539.1"/>
    </source>
</evidence>